<dbReference type="AlphaFoldDB" id="A0A819ZJR7"/>
<feature type="compositionally biased region" description="Basic and acidic residues" evidence="1">
    <location>
        <begin position="233"/>
        <end position="242"/>
    </location>
</feature>
<feature type="compositionally biased region" description="Polar residues" evidence="1">
    <location>
        <begin position="214"/>
        <end position="226"/>
    </location>
</feature>
<gene>
    <name evidence="2" type="ORF">FNK824_LOCUS34923</name>
</gene>
<proteinExistence type="predicted"/>
<feature type="region of interest" description="Disordered" evidence="1">
    <location>
        <begin position="106"/>
        <end position="141"/>
    </location>
</feature>
<evidence type="ECO:0000256" key="1">
    <source>
        <dbReference type="SAM" id="MobiDB-lite"/>
    </source>
</evidence>
<sequence>MNQNARKYELNMALSILPIFNPLNDYRISHINQSTSSILLHDLIEQARKTTRFTIDTEEDYYTHRPALIQIEFIQYQSIVLLIQVHHLPEILFFYNNHLTLNMMSNGSQEQQQQQQQSVSDVQQQQSFTQSSGRSTNSIVSSSINSENYDNYLRQKLGIKDVRVNLVDCMKCYVRIPRCTVTADKFEQPMSDSIQNVNSNMAREVQEYREEQDIVSQKQHNQATSETLEEKEENYHPDRLFR</sequence>
<comment type="caution">
    <text evidence="2">The sequence shown here is derived from an EMBL/GenBank/DDBJ whole genome shotgun (WGS) entry which is preliminary data.</text>
</comment>
<accession>A0A819ZJR7</accession>
<dbReference type="EMBL" id="CAJOBE010014222">
    <property type="protein sequence ID" value="CAF4175480.1"/>
    <property type="molecule type" value="Genomic_DNA"/>
</dbReference>
<evidence type="ECO:0000313" key="2">
    <source>
        <dbReference type="EMBL" id="CAF4175480.1"/>
    </source>
</evidence>
<evidence type="ECO:0000313" key="3">
    <source>
        <dbReference type="Proteomes" id="UP000663874"/>
    </source>
</evidence>
<dbReference type="Proteomes" id="UP000663874">
    <property type="component" value="Unassembled WGS sequence"/>
</dbReference>
<feature type="region of interest" description="Disordered" evidence="1">
    <location>
        <begin position="210"/>
        <end position="242"/>
    </location>
</feature>
<organism evidence="2 3">
    <name type="scientific">Rotaria sordida</name>
    <dbReference type="NCBI Taxonomy" id="392033"/>
    <lineage>
        <taxon>Eukaryota</taxon>
        <taxon>Metazoa</taxon>
        <taxon>Spiralia</taxon>
        <taxon>Gnathifera</taxon>
        <taxon>Rotifera</taxon>
        <taxon>Eurotatoria</taxon>
        <taxon>Bdelloidea</taxon>
        <taxon>Philodinida</taxon>
        <taxon>Philodinidae</taxon>
        <taxon>Rotaria</taxon>
    </lineage>
</organism>
<protein>
    <submittedName>
        <fullName evidence="2">Uncharacterized protein</fullName>
    </submittedName>
</protein>
<feature type="compositionally biased region" description="Low complexity" evidence="1">
    <location>
        <begin position="108"/>
        <end position="141"/>
    </location>
</feature>
<name>A0A819ZJR7_9BILA</name>
<reference evidence="2" key="1">
    <citation type="submission" date="2021-02" db="EMBL/GenBank/DDBJ databases">
        <authorList>
            <person name="Nowell W R."/>
        </authorList>
    </citation>
    <scope>NUCLEOTIDE SEQUENCE</scope>
</reference>